<dbReference type="EMBL" id="JBEAFC010000004">
    <property type="protein sequence ID" value="KAL1560225.1"/>
    <property type="molecule type" value="Genomic_DNA"/>
</dbReference>
<dbReference type="InterPro" id="IPR015300">
    <property type="entry name" value="DNA-bd_pseudobarrel_sf"/>
</dbReference>
<organism evidence="8 9">
    <name type="scientific">Salvia divinorum</name>
    <name type="common">Maria pastora</name>
    <name type="synonym">Diviner's sage</name>
    <dbReference type="NCBI Taxonomy" id="28513"/>
    <lineage>
        <taxon>Eukaryota</taxon>
        <taxon>Viridiplantae</taxon>
        <taxon>Streptophyta</taxon>
        <taxon>Embryophyta</taxon>
        <taxon>Tracheophyta</taxon>
        <taxon>Spermatophyta</taxon>
        <taxon>Magnoliopsida</taxon>
        <taxon>eudicotyledons</taxon>
        <taxon>Gunneridae</taxon>
        <taxon>Pentapetalae</taxon>
        <taxon>asterids</taxon>
        <taxon>lamiids</taxon>
        <taxon>Lamiales</taxon>
        <taxon>Lamiaceae</taxon>
        <taxon>Nepetoideae</taxon>
        <taxon>Mentheae</taxon>
        <taxon>Salviinae</taxon>
        <taxon>Salvia</taxon>
        <taxon>Salvia subgen. Calosphace</taxon>
    </lineage>
</organism>
<evidence type="ECO:0000313" key="9">
    <source>
        <dbReference type="Proteomes" id="UP001567538"/>
    </source>
</evidence>
<feature type="domain" description="TF-B3" evidence="7">
    <location>
        <begin position="212"/>
        <end position="263"/>
    </location>
</feature>
<dbReference type="SUPFAM" id="SSF101936">
    <property type="entry name" value="DNA-binding pseudobarrel domain"/>
    <property type="match status" value="2"/>
</dbReference>
<gene>
    <name evidence="8" type="ORF">AAHA92_10465</name>
</gene>
<dbReference type="PANTHER" id="PTHR31920:SF135">
    <property type="entry name" value="B3 DOMAIN-CONTAINING PROTEIN OS03G0621600-RELATED"/>
    <property type="match status" value="1"/>
</dbReference>
<dbReference type="Gene3D" id="2.40.330.10">
    <property type="entry name" value="DNA-binding pseudobarrel domain"/>
    <property type="match status" value="2"/>
</dbReference>
<dbReference type="Pfam" id="PF02362">
    <property type="entry name" value="B3"/>
    <property type="match status" value="2"/>
</dbReference>
<keyword evidence="5" id="KW-0539">Nucleus</keyword>
<accession>A0ABD1HW32</accession>
<dbReference type="GO" id="GO:0005634">
    <property type="term" value="C:nucleus"/>
    <property type="evidence" value="ECO:0007669"/>
    <property type="project" value="UniProtKB-SubCell"/>
</dbReference>
<feature type="domain" description="TF-B3" evidence="7">
    <location>
        <begin position="15"/>
        <end position="108"/>
    </location>
</feature>
<evidence type="ECO:0000256" key="2">
    <source>
        <dbReference type="ARBA" id="ARBA00023015"/>
    </source>
</evidence>
<evidence type="ECO:0000256" key="3">
    <source>
        <dbReference type="ARBA" id="ARBA00023125"/>
    </source>
</evidence>
<dbReference type="InterPro" id="IPR050655">
    <property type="entry name" value="Plant_B3_domain"/>
</dbReference>
<evidence type="ECO:0000313" key="8">
    <source>
        <dbReference type="EMBL" id="KAL1560225.1"/>
    </source>
</evidence>
<evidence type="ECO:0000256" key="1">
    <source>
        <dbReference type="ARBA" id="ARBA00004123"/>
    </source>
</evidence>
<comment type="caution">
    <text evidence="8">The sequence shown here is derived from an EMBL/GenBank/DDBJ whole genome shotgun (WGS) entry which is preliminary data.</text>
</comment>
<keyword evidence="3" id="KW-0238">DNA-binding</keyword>
<reference evidence="8 9" key="1">
    <citation type="submission" date="2024-06" db="EMBL/GenBank/DDBJ databases">
        <title>A chromosome level genome sequence of Diviner's sage (Salvia divinorum).</title>
        <authorList>
            <person name="Ford S.A."/>
            <person name="Ro D.-K."/>
            <person name="Ness R.W."/>
            <person name="Phillips M.A."/>
        </authorList>
    </citation>
    <scope>NUCLEOTIDE SEQUENCE [LARGE SCALE GENOMIC DNA]</scope>
    <source>
        <strain evidence="8">SAF-2024a</strain>
        <tissue evidence="8">Leaf</tissue>
    </source>
</reference>
<dbReference type="Proteomes" id="UP001567538">
    <property type="component" value="Unassembled WGS sequence"/>
</dbReference>
<feature type="compositionally biased region" description="Acidic residues" evidence="6">
    <location>
        <begin position="145"/>
        <end position="158"/>
    </location>
</feature>
<dbReference type="CDD" id="cd10017">
    <property type="entry name" value="B3_DNA"/>
    <property type="match status" value="2"/>
</dbReference>
<sequence length="263" mass="29960">MAAPSLNDGDYARYPSFFKRYSRGLHNRGIRFPPEFVGRHGADLPHQCVLVMPNGRVWGVNLLKVANGCFFRIGWSEFVQENNITHLDFLTFTWLGGGTFHVKRYDFGSGCPPKNDLNADGVLSSDEDYNSPDIESSDDYSPPEGESDAESDDDYEEEMMLSGEGEYPTFKVALTQRNIAGYFKLPLRFWNAYIPAASLQQACVYFTLEENTWEMHIGTGNGKLWVRHGWKCFVRGNALSEGDRLCFQLVDRDDVQFYVTINR</sequence>
<dbReference type="AlphaFoldDB" id="A0ABD1HW32"/>
<protein>
    <submittedName>
        <fullName evidence="8">B3 domain-containing protein REM20-like</fullName>
    </submittedName>
</protein>
<proteinExistence type="predicted"/>
<evidence type="ECO:0000256" key="6">
    <source>
        <dbReference type="SAM" id="MobiDB-lite"/>
    </source>
</evidence>
<feature type="region of interest" description="Disordered" evidence="6">
    <location>
        <begin position="121"/>
        <end position="158"/>
    </location>
</feature>
<comment type="subcellular location">
    <subcellularLocation>
        <location evidence="1">Nucleus</location>
    </subcellularLocation>
</comment>
<dbReference type="InterPro" id="IPR003340">
    <property type="entry name" value="B3_DNA-bd"/>
</dbReference>
<feature type="compositionally biased region" description="Acidic residues" evidence="6">
    <location>
        <begin position="125"/>
        <end position="138"/>
    </location>
</feature>
<dbReference type="GO" id="GO:0003677">
    <property type="term" value="F:DNA binding"/>
    <property type="evidence" value="ECO:0007669"/>
    <property type="project" value="UniProtKB-KW"/>
</dbReference>
<evidence type="ECO:0000256" key="5">
    <source>
        <dbReference type="ARBA" id="ARBA00023242"/>
    </source>
</evidence>
<evidence type="ECO:0000256" key="4">
    <source>
        <dbReference type="ARBA" id="ARBA00023163"/>
    </source>
</evidence>
<evidence type="ECO:0000259" key="7">
    <source>
        <dbReference type="PROSITE" id="PS50863"/>
    </source>
</evidence>
<name>A0ABD1HW32_SALDI</name>
<keyword evidence="4" id="KW-0804">Transcription</keyword>
<dbReference type="SMART" id="SM01019">
    <property type="entry name" value="B3"/>
    <property type="match status" value="2"/>
</dbReference>
<keyword evidence="2" id="KW-0805">Transcription regulation</keyword>
<keyword evidence="9" id="KW-1185">Reference proteome</keyword>
<dbReference type="PROSITE" id="PS50863">
    <property type="entry name" value="B3"/>
    <property type="match status" value="2"/>
</dbReference>
<dbReference type="PANTHER" id="PTHR31920">
    <property type="entry name" value="B3 DOMAIN-CONTAINING"/>
    <property type="match status" value="1"/>
</dbReference>